<comment type="caution">
    <text evidence="2">The sequence shown here is derived from an EMBL/GenBank/DDBJ whole genome shotgun (WGS) entry which is preliminary data.</text>
</comment>
<feature type="compositionally biased region" description="Polar residues" evidence="1">
    <location>
        <begin position="222"/>
        <end position="231"/>
    </location>
</feature>
<dbReference type="EMBL" id="CAXAMM010024914">
    <property type="protein sequence ID" value="CAK9056177.1"/>
    <property type="molecule type" value="Genomic_DNA"/>
</dbReference>
<reference evidence="2 4" key="1">
    <citation type="submission" date="2024-02" db="EMBL/GenBank/DDBJ databases">
        <authorList>
            <person name="Chen Y."/>
            <person name="Shah S."/>
            <person name="Dougan E. K."/>
            <person name="Thang M."/>
            <person name="Chan C."/>
        </authorList>
    </citation>
    <scope>NUCLEOTIDE SEQUENCE [LARGE SCALE GENOMIC DNA]</scope>
</reference>
<feature type="region of interest" description="Disordered" evidence="1">
    <location>
        <begin position="1"/>
        <end position="48"/>
    </location>
</feature>
<evidence type="ECO:0000256" key="1">
    <source>
        <dbReference type="SAM" id="MobiDB-lite"/>
    </source>
</evidence>
<evidence type="ECO:0000313" key="3">
    <source>
        <dbReference type="EMBL" id="CAK9056177.1"/>
    </source>
</evidence>
<organism evidence="2 4">
    <name type="scientific">Durusdinium trenchii</name>
    <dbReference type="NCBI Taxonomy" id="1381693"/>
    <lineage>
        <taxon>Eukaryota</taxon>
        <taxon>Sar</taxon>
        <taxon>Alveolata</taxon>
        <taxon>Dinophyceae</taxon>
        <taxon>Suessiales</taxon>
        <taxon>Symbiodiniaceae</taxon>
        <taxon>Durusdinium</taxon>
    </lineage>
</organism>
<feature type="compositionally biased region" description="Basic and acidic residues" evidence="1">
    <location>
        <begin position="197"/>
        <end position="221"/>
    </location>
</feature>
<feature type="non-terminal residue" evidence="2">
    <location>
        <position position="1"/>
    </location>
</feature>
<dbReference type="Proteomes" id="UP001642464">
    <property type="component" value="Unassembled WGS sequence"/>
</dbReference>
<accession>A0ABP0MXD8</accession>
<dbReference type="EMBL" id="CAXAMM010024903">
    <property type="protein sequence ID" value="CAK9056170.1"/>
    <property type="molecule type" value="Genomic_DNA"/>
</dbReference>
<evidence type="ECO:0000313" key="2">
    <source>
        <dbReference type="EMBL" id="CAK9056170.1"/>
    </source>
</evidence>
<feature type="compositionally biased region" description="Basic and acidic residues" evidence="1">
    <location>
        <begin position="1"/>
        <end position="22"/>
    </location>
</feature>
<gene>
    <name evidence="2" type="ORF">SCF082_LOCUS30297</name>
    <name evidence="3" type="ORF">SCF082_LOCUS30300</name>
</gene>
<name>A0ABP0MXD8_9DINO</name>
<protein>
    <submittedName>
        <fullName evidence="2">Uncharacterized protein</fullName>
    </submittedName>
</protein>
<keyword evidence="4" id="KW-1185">Reference proteome</keyword>
<feature type="compositionally biased region" description="Acidic residues" evidence="1">
    <location>
        <begin position="23"/>
        <end position="44"/>
    </location>
</feature>
<sequence>RDGDKSTKDEDGDDNGPKTEKKEEEDEDDDPSSNEENPVEDAEVRDENTEGNRILCATAVLDTACEDLSSRIANEVYHACRSGSLSLSGFPNYEPVLTALKSVNNQQIERAYKVCAQAPSGLAILQCYSQRWIDDELTSEKALDIIKVHNEKFNPNEPADFVQADTSSRTDYGCVSECSRQTAPTHTFTWQTQLASRTDEAQESPNKKIKIEEQDTCKEETVTSLVNPRHA</sequence>
<feature type="region of interest" description="Disordered" evidence="1">
    <location>
        <begin position="196"/>
        <end position="231"/>
    </location>
</feature>
<proteinExistence type="predicted"/>
<evidence type="ECO:0000313" key="4">
    <source>
        <dbReference type="Proteomes" id="UP001642464"/>
    </source>
</evidence>